<dbReference type="InterPro" id="IPR046342">
    <property type="entry name" value="CBS_dom_sf"/>
</dbReference>
<dbReference type="SMART" id="SM00116">
    <property type="entry name" value="CBS"/>
    <property type="match status" value="3"/>
</dbReference>
<dbReference type="CDD" id="cd04641">
    <property type="entry name" value="CBS_euAMPK_gamma-like_repeat2"/>
    <property type="match status" value="1"/>
</dbReference>
<reference evidence="8 9" key="1">
    <citation type="journal article" date="2018" name="Nat. Ecol. Evol.">
        <title>Genomic signatures of mitonuclear coevolution across populations of Tigriopus californicus.</title>
        <authorList>
            <person name="Barreto F.S."/>
            <person name="Watson E.T."/>
            <person name="Lima T.G."/>
            <person name="Willett C.S."/>
            <person name="Edmands S."/>
            <person name="Li W."/>
            <person name="Burton R.S."/>
        </authorList>
    </citation>
    <scope>NUCLEOTIDE SEQUENCE [LARGE SCALE GENOMIC DNA]</scope>
    <source>
        <strain evidence="8 9">San Diego</strain>
    </source>
</reference>
<evidence type="ECO:0000256" key="6">
    <source>
        <dbReference type="SAM" id="MobiDB-lite"/>
    </source>
</evidence>
<dbReference type="Pfam" id="PF00571">
    <property type="entry name" value="CBS"/>
    <property type="match status" value="2"/>
</dbReference>
<proteinExistence type="inferred from homology"/>
<dbReference type="InterPro" id="IPR000644">
    <property type="entry name" value="CBS_dom"/>
</dbReference>
<evidence type="ECO:0000256" key="2">
    <source>
        <dbReference type="ARBA" id="ARBA00022737"/>
    </source>
</evidence>
<feature type="region of interest" description="Disordered" evidence="6">
    <location>
        <begin position="315"/>
        <end position="334"/>
    </location>
</feature>
<feature type="region of interest" description="Disordered" evidence="6">
    <location>
        <begin position="362"/>
        <end position="387"/>
    </location>
</feature>
<feature type="domain" description="CBS" evidence="7">
    <location>
        <begin position="581"/>
        <end position="641"/>
    </location>
</feature>
<comment type="similarity">
    <text evidence="1">Belongs to the 5'-AMP-activated protein kinase gamma subunit family.</text>
</comment>
<evidence type="ECO:0000256" key="5">
    <source>
        <dbReference type="PROSITE-ProRule" id="PRU00703"/>
    </source>
</evidence>
<dbReference type="GO" id="GO:0005737">
    <property type="term" value="C:cytoplasm"/>
    <property type="evidence" value="ECO:0007669"/>
    <property type="project" value="TreeGrafter"/>
</dbReference>
<comment type="subunit">
    <text evidence="4">AMPK is a heterotrimer of an alpha catalytic subunit (PRKAA1 or PRKAA2), a beta (PRKAB1 or PRKAB2) and a gamma non-catalytic subunits (PRKAG1, PRKAG2 or PRKAG3). Interacts with FNIP1 and FNIP2.</text>
</comment>
<dbReference type="EMBL" id="VCGU01000002">
    <property type="protein sequence ID" value="TRY79972.1"/>
    <property type="molecule type" value="Genomic_DNA"/>
</dbReference>
<comment type="caution">
    <text evidence="8">The sequence shown here is derived from an EMBL/GenBank/DDBJ whole genome shotgun (WGS) entry which is preliminary data.</text>
</comment>
<feature type="region of interest" description="Disordered" evidence="6">
    <location>
        <begin position="202"/>
        <end position="298"/>
    </location>
</feature>
<accession>A0A553PQL3</accession>
<dbReference type="GO" id="GO:0019887">
    <property type="term" value="F:protein kinase regulator activity"/>
    <property type="evidence" value="ECO:0007669"/>
    <property type="project" value="TreeGrafter"/>
</dbReference>
<dbReference type="GO" id="GO:0019901">
    <property type="term" value="F:protein kinase binding"/>
    <property type="evidence" value="ECO:0007669"/>
    <property type="project" value="TreeGrafter"/>
</dbReference>
<evidence type="ECO:0000256" key="3">
    <source>
        <dbReference type="ARBA" id="ARBA00023122"/>
    </source>
</evidence>
<keyword evidence="9" id="KW-1185">Reference proteome</keyword>
<evidence type="ECO:0000256" key="1">
    <source>
        <dbReference type="ARBA" id="ARBA00006750"/>
    </source>
</evidence>
<evidence type="ECO:0000256" key="4">
    <source>
        <dbReference type="ARBA" id="ARBA00025878"/>
    </source>
</evidence>
<dbReference type="GO" id="GO:0031588">
    <property type="term" value="C:nucleotide-activated protein kinase complex"/>
    <property type="evidence" value="ECO:0007669"/>
    <property type="project" value="TreeGrafter"/>
</dbReference>
<feature type="non-terminal residue" evidence="8">
    <location>
        <position position="886"/>
    </location>
</feature>
<dbReference type="PROSITE" id="PS51371">
    <property type="entry name" value="CBS"/>
    <property type="match status" value="3"/>
</dbReference>
<dbReference type="PANTHER" id="PTHR13780:SF35">
    <property type="entry name" value="LD22662P"/>
    <property type="match status" value="1"/>
</dbReference>
<dbReference type="AlphaFoldDB" id="A0A553PQL3"/>
<evidence type="ECO:0000259" key="7">
    <source>
        <dbReference type="PROSITE" id="PS51371"/>
    </source>
</evidence>
<protein>
    <recommendedName>
        <fullName evidence="7">CBS domain-containing protein</fullName>
    </recommendedName>
</protein>
<evidence type="ECO:0000313" key="9">
    <source>
        <dbReference type="Proteomes" id="UP000318571"/>
    </source>
</evidence>
<feature type="region of interest" description="Disordered" evidence="6">
    <location>
        <begin position="484"/>
        <end position="530"/>
    </location>
</feature>
<dbReference type="PANTHER" id="PTHR13780">
    <property type="entry name" value="AMP-ACTIVATED PROTEIN KINASE, GAMMA REGULATORY SUBUNIT"/>
    <property type="match status" value="1"/>
</dbReference>
<feature type="domain" description="CBS" evidence="7">
    <location>
        <begin position="736"/>
        <end position="796"/>
    </location>
</feature>
<feature type="compositionally biased region" description="Low complexity" evidence="6">
    <location>
        <begin position="283"/>
        <end position="298"/>
    </location>
</feature>
<dbReference type="Proteomes" id="UP000318571">
    <property type="component" value="Chromosome 6"/>
</dbReference>
<gene>
    <name evidence="8" type="ORF">TCAL_11736</name>
</gene>
<sequence>MWNLCRCCFIPKSQDVAGAEYEEFTDLVKTPVVETEISDKRARGGILKIRINSVDKFNPENEKLTDENDEDSGACVDEHSKMEELGGVSNENITHCSEYLENDDRVQLTVSSVNTILEDLPEVDDESEAVDGPGKIVIANLVEFGSPQIIQLDSLEHAEYAKEDSIAPLIPINAYRKLSVGAVPMVCNPNLRSFTRQISMPLTTVKTPSRPGSRAGSRHNSGDIGAVPKSLRKPRYNGNREKSPVVSLDETPVIVGSPTPLNSSLPPAIRQRSRSDAPRFRFRSPSSSVSSSSSIASSARGKLAWLRERQRVNKNQVPQLPSIHPAEDEEGATGRDEAMDEVMFCVNDTKCLRKTYPKKLTKVHSLADIERPPKKPRPRTKSDKLDRPIKDRVLSEVAKTKAFDWPIGKIGKLKHKYKGKEKTMPVKSMSAAALTAKEAERYTSSLKRHHSERRKSNRVAFEDTSGGLAVSLWTASVKFFTEKGKTTKSKRRRHLTDPSLHRRNSGTDYELRRRASSLSTPHRGSDIEADPDQSACLFRTARGLPATDPFLEKEGFQSLRSDENQIFVKFFRFHKCYDLIPTSAKLVVFDTQLLVKKAFFALVYNGVRAAPLWDSKKQKFVGMLTITDFIRILQMYYKSATVEMEELEEHELETWRSALHDAKELIWIDPDASLFEAIRTLIQNKIHRLPVIDPLTGNVLYILTHKRLLRFLFLYIHDLPKPSYFNQSIGDLDIGTYTGIEVAHNETAIIDALNKFVQKRISALPIVDTEGKLIDIYAKFDVINLAAEKTYNNLDVTLKEANEHRNEWFEGVHTCKKTDSLYTVMEIIVKAEGVISLSDILAYLVLRPCEVKPVDPVEERKVERKISESRSDSLSDSVQDKLSIDA</sequence>
<keyword evidence="3 5" id="KW-0129">CBS domain</keyword>
<dbReference type="STRING" id="6832.A0A553PQL3"/>
<keyword evidence="2" id="KW-0677">Repeat</keyword>
<organism evidence="8 9">
    <name type="scientific">Tigriopus californicus</name>
    <name type="common">Marine copepod</name>
    <dbReference type="NCBI Taxonomy" id="6832"/>
    <lineage>
        <taxon>Eukaryota</taxon>
        <taxon>Metazoa</taxon>
        <taxon>Ecdysozoa</taxon>
        <taxon>Arthropoda</taxon>
        <taxon>Crustacea</taxon>
        <taxon>Multicrustacea</taxon>
        <taxon>Hexanauplia</taxon>
        <taxon>Copepoda</taxon>
        <taxon>Harpacticoida</taxon>
        <taxon>Harpacticidae</taxon>
        <taxon>Tigriopus</taxon>
    </lineage>
</organism>
<dbReference type="CDD" id="cd04618">
    <property type="entry name" value="CBS_euAMPK_gamma-like_repeat1"/>
    <property type="match status" value="1"/>
</dbReference>
<dbReference type="Gene3D" id="3.10.580.10">
    <property type="entry name" value="CBS-domain"/>
    <property type="match status" value="2"/>
</dbReference>
<feature type="region of interest" description="Disordered" evidence="6">
    <location>
        <begin position="860"/>
        <end position="886"/>
    </location>
</feature>
<dbReference type="SUPFAM" id="SSF54631">
    <property type="entry name" value="CBS-domain pair"/>
    <property type="match status" value="2"/>
</dbReference>
<dbReference type="InterPro" id="IPR050511">
    <property type="entry name" value="AMPK_gamma/SDS23_families"/>
</dbReference>
<dbReference type="GO" id="GO:0016208">
    <property type="term" value="F:AMP binding"/>
    <property type="evidence" value="ECO:0007669"/>
    <property type="project" value="TreeGrafter"/>
</dbReference>
<feature type="domain" description="CBS" evidence="7">
    <location>
        <begin position="661"/>
        <end position="719"/>
    </location>
</feature>
<evidence type="ECO:0000313" key="8">
    <source>
        <dbReference type="EMBL" id="TRY79972.1"/>
    </source>
</evidence>
<dbReference type="GO" id="GO:0005634">
    <property type="term" value="C:nucleus"/>
    <property type="evidence" value="ECO:0007669"/>
    <property type="project" value="TreeGrafter"/>
</dbReference>
<name>A0A553PQL3_TIGCA</name>